<reference evidence="1" key="1">
    <citation type="journal article" date="2014" name="Int. J. Syst. Evol. Microbiol.">
        <title>Complete genome sequence of Corynebacterium casei LMG S-19264T (=DSM 44701T), isolated from a smear-ripened cheese.</title>
        <authorList>
            <consortium name="US DOE Joint Genome Institute (JGI-PGF)"/>
            <person name="Walter F."/>
            <person name="Albersmeier A."/>
            <person name="Kalinowski J."/>
            <person name="Ruckert C."/>
        </authorList>
    </citation>
    <scope>NUCLEOTIDE SEQUENCE</scope>
    <source>
        <strain evidence="1">CGMCC 4.7272</strain>
    </source>
</reference>
<reference evidence="1" key="2">
    <citation type="submission" date="2020-09" db="EMBL/GenBank/DDBJ databases">
        <authorList>
            <person name="Sun Q."/>
            <person name="Zhou Y."/>
        </authorList>
    </citation>
    <scope>NUCLEOTIDE SEQUENCE</scope>
    <source>
        <strain evidence="1">CGMCC 4.7272</strain>
    </source>
</reference>
<evidence type="ECO:0000313" key="2">
    <source>
        <dbReference type="Proteomes" id="UP000625682"/>
    </source>
</evidence>
<organism evidence="1 2">
    <name type="scientific">Streptomyces lacrimifluminis</name>
    <dbReference type="NCBI Taxonomy" id="1500077"/>
    <lineage>
        <taxon>Bacteria</taxon>
        <taxon>Bacillati</taxon>
        <taxon>Actinomycetota</taxon>
        <taxon>Actinomycetes</taxon>
        <taxon>Kitasatosporales</taxon>
        <taxon>Streptomycetaceae</taxon>
        <taxon>Streptomyces</taxon>
    </lineage>
</organism>
<sequence>MRLVPVDGAVRVLALHGVARSFAGQGELQHLFLGVVDLERGVGDAVVVLEEFLRVAADGVAVAARLDQDVRGEGGLAGGDLPDMPQF</sequence>
<evidence type="ECO:0000313" key="1">
    <source>
        <dbReference type="EMBL" id="GGJ32724.1"/>
    </source>
</evidence>
<gene>
    <name evidence="1" type="ORF">GCM10012282_31660</name>
</gene>
<dbReference type="AlphaFoldDB" id="A0A917KYF3"/>
<accession>A0A917KYF3</accession>
<proteinExistence type="predicted"/>
<comment type="caution">
    <text evidence="1">The sequence shown here is derived from an EMBL/GenBank/DDBJ whole genome shotgun (WGS) entry which is preliminary data.</text>
</comment>
<name>A0A917KYF3_9ACTN</name>
<dbReference type="EMBL" id="BMMU01000009">
    <property type="protein sequence ID" value="GGJ32724.1"/>
    <property type="molecule type" value="Genomic_DNA"/>
</dbReference>
<keyword evidence="2" id="KW-1185">Reference proteome</keyword>
<protein>
    <submittedName>
        <fullName evidence="1">Uncharacterized protein</fullName>
    </submittedName>
</protein>
<dbReference type="Proteomes" id="UP000625682">
    <property type="component" value="Unassembled WGS sequence"/>
</dbReference>